<dbReference type="Gene3D" id="2.40.30.170">
    <property type="match status" value="1"/>
</dbReference>
<keyword evidence="10" id="KW-0175">Coiled coil</keyword>
<dbReference type="NCBIfam" id="TIGR01843">
    <property type="entry name" value="type_I_hlyD"/>
    <property type="match status" value="1"/>
</dbReference>
<dbReference type="RefSeq" id="WP_379770295.1">
    <property type="nucleotide sequence ID" value="NZ_JBHSJF010000006.1"/>
</dbReference>
<evidence type="ECO:0000256" key="1">
    <source>
        <dbReference type="ARBA" id="ARBA00004377"/>
    </source>
</evidence>
<comment type="subcellular location">
    <subcellularLocation>
        <location evidence="1 9">Cell inner membrane</location>
        <topology evidence="1 9">Single-pass membrane protein</topology>
    </subcellularLocation>
</comment>
<dbReference type="PANTHER" id="PTHR30386">
    <property type="entry name" value="MEMBRANE FUSION SUBUNIT OF EMRAB-TOLC MULTIDRUG EFFLUX PUMP"/>
    <property type="match status" value="1"/>
</dbReference>
<evidence type="ECO:0000256" key="7">
    <source>
        <dbReference type="ARBA" id="ARBA00022989"/>
    </source>
</evidence>
<dbReference type="InterPro" id="IPR058982">
    <property type="entry name" value="Beta-barrel_AprE"/>
</dbReference>
<evidence type="ECO:0000256" key="5">
    <source>
        <dbReference type="ARBA" id="ARBA00022519"/>
    </source>
</evidence>
<keyword evidence="7" id="KW-1133">Transmembrane helix</keyword>
<gene>
    <name evidence="13" type="ORF">ACFPFW_08595</name>
</gene>
<evidence type="ECO:0000256" key="10">
    <source>
        <dbReference type="SAM" id="Coils"/>
    </source>
</evidence>
<keyword evidence="14" id="KW-1185">Reference proteome</keyword>
<dbReference type="Proteomes" id="UP001595796">
    <property type="component" value="Unassembled WGS sequence"/>
</dbReference>
<comment type="similarity">
    <text evidence="2 9">Belongs to the membrane fusion protein (MFP) (TC 8.A.1) family.</text>
</comment>
<dbReference type="EMBL" id="JBHSJF010000006">
    <property type="protein sequence ID" value="MFC5068074.1"/>
    <property type="molecule type" value="Genomic_DNA"/>
</dbReference>
<dbReference type="PRINTS" id="PR01490">
    <property type="entry name" value="RTXTOXIND"/>
</dbReference>
<keyword evidence="5 9" id="KW-0997">Cell inner membrane</keyword>
<reference evidence="14" key="1">
    <citation type="journal article" date="2019" name="Int. J. Syst. Evol. Microbiol.">
        <title>The Global Catalogue of Microorganisms (GCM) 10K type strain sequencing project: providing services to taxonomists for standard genome sequencing and annotation.</title>
        <authorList>
            <consortium name="The Broad Institute Genomics Platform"/>
            <consortium name="The Broad Institute Genome Sequencing Center for Infectious Disease"/>
            <person name="Wu L."/>
            <person name="Ma J."/>
        </authorList>
    </citation>
    <scope>NUCLEOTIDE SEQUENCE [LARGE SCALE GENOMIC DNA]</scope>
    <source>
        <strain evidence="14">CGMCC 1.16444</strain>
    </source>
</reference>
<organism evidence="13 14">
    <name type="scientific">Flaviflagellibacter deserti</name>
    <dbReference type="NCBI Taxonomy" id="2267266"/>
    <lineage>
        <taxon>Bacteria</taxon>
        <taxon>Pseudomonadati</taxon>
        <taxon>Pseudomonadota</taxon>
        <taxon>Alphaproteobacteria</taxon>
        <taxon>Hyphomicrobiales</taxon>
        <taxon>Flaviflagellibacter</taxon>
    </lineage>
</organism>
<comment type="caution">
    <text evidence="13">The sequence shown here is derived from an EMBL/GenBank/DDBJ whole genome shotgun (WGS) entry which is preliminary data.</text>
</comment>
<feature type="domain" description="AprE-like beta-barrel" evidence="12">
    <location>
        <begin position="332"/>
        <end position="420"/>
    </location>
</feature>
<dbReference type="PANTHER" id="PTHR30386:SF17">
    <property type="entry name" value="ALKALINE PROTEASE SECRETION PROTEIN APRE"/>
    <property type="match status" value="1"/>
</dbReference>
<sequence>MMLPRLSDDGMIRQLSSFRSLRKTLIAGGVLSAVLFGAVGVLAAGFTLSGAIIAPGTLVVESSVKQVQHLEGGIVGEILVKDGDRVSVGTELVRLDATVTKANLAVVVKSMDQYDARLARLQAERDGKDSISFPQSLLDRQSEDEIAESINGERVVFDTRRTVRDSKISQLRERINQLHEEIGGIEAQIDAKAREVEFVQKELTGVRELWKKNLIPIQRVSQLERDATRIGGERGALIASAASAKGKVTETELQILQIDQDLKSEVARDIREAQSKLGELAERRIAAEESLKRIAIRAPRDGIVHQLAVHTVGGVIAAGEVLMQIVPDLDALTVEARVSPTDIDRMYVGQAATLHFSAFDRGTTPEINGRVSRISADLEHDQRTQVSYYLVRLAFSSDDLSKNGLKAVPGMPVEAFISTGNRTMLSYVLKPLTDQLARSFRES</sequence>
<evidence type="ECO:0000256" key="4">
    <source>
        <dbReference type="ARBA" id="ARBA00022475"/>
    </source>
</evidence>
<evidence type="ECO:0000256" key="3">
    <source>
        <dbReference type="ARBA" id="ARBA00022448"/>
    </source>
</evidence>
<protein>
    <recommendedName>
        <fullName evidence="9">Membrane fusion protein (MFP) family protein</fullName>
    </recommendedName>
</protein>
<dbReference type="Pfam" id="PF25994">
    <property type="entry name" value="HH_AprE"/>
    <property type="match status" value="1"/>
</dbReference>
<keyword evidence="3 9" id="KW-0813">Transport</keyword>
<feature type="coiled-coil region" evidence="10">
    <location>
        <begin position="168"/>
        <end position="195"/>
    </location>
</feature>
<keyword evidence="6" id="KW-0812">Transmembrane</keyword>
<evidence type="ECO:0000256" key="8">
    <source>
        <dbReference type="ARBA" id="ARBA00023136"/>
    </source>
</evidence>
<keyword evidence="4 9" id="KW-1003">Cell membrane</keyword>
<feature type="coiled-coil region" evidence="10">
    <location>
        <begin position="263"/>
        <end position="290"/>
    </location>
</feature>
<feature type="domain" description="AprE-like long alpha-helical hairpin" evidence="11">
    <location>
        <begin position="101"/>
        <end position="289"/>
    </location>
</feature>
<dbReference type="InterPro" id="IPR058781">
    <property type="entry name" value="HH_AprE-like"/>
</dbReference>
<dbReference type="InterPro" id="IPR050739">
    <property type="entry name" value="MFP"/>
</dbReference>
<evidence type="ECO:0000259" key="11">
    <source>
        <dbReference type="Pfam" id="PF25994"/>
    </source>
</evidence>
<accession>A0ABV9Z0P9</accession>
<dbReference type="Pfam" id="PF26002">
    <property type="entry name" value="Beta-barrel_AprE"/>
    <property type="match status" value="1"/>
</dbReference>
<evidence type="ECO:0000313" key="13">
    <source>
        <dbReference type="EMBL" id="MFC5068074.1"/>
    </source>
</evidence>
<evidence type="ECO:0000313" key="14">
    <source>
        <dbReference type="Proteomes" id="UP001595796"/>
    </source>
</evidence>
<evidence type="ECO:0000256" key="9">
    <source>
        <dbReference type="RuleBase" id="RU365093"/>
    </source>
</evidence>
<dbReference type="InterPro" id="IPR010129">
    <property type="entry name" value="T1SS_HlyD"/>
</dbReference>
<name>A0ABV9Z0P9_9HYPH</name>
<keyword evidence="8" id="KW-0472">Membrane</keyword>
<proteinExistence type="inferred from homology"/>
<evidence type="ECO:0000256" key="2">
    <source>
        <dbReference type="ARBA" id="ARBA00009477"/>
    </source>
</evidence>
<evidence type="ECO:0000259" key="12">
    <source>
        <dbReference type="Pfam" id="PF26002"/>
    </source>
</evidence>
<evidence type="ECO:0000256" key="6">
    <source>
        <dbReference type="ARBA" id="ARBA00022692"/>
    </source>
</evidence>